<sequence>MKIIFIVIVFSFLTACQDNGINQELLSLKSNNKEGEFLDFSTVQCQKSFDLHEYIFPYECSDNCQLPYSKNPSFNNKSFFNELSIDKYDIDNWFFTEKVEKRLISSQEFSKDEDNSIFGRINYCNTSEIIYNFSPIHYTKNIRKDDIVYLKGHLNDIKFDELDRYNIYQIIRLGGENNPEKFFENLMNTPSLKGNYSCDIRQKEVPYGMVEMAYCAEYNKLTVITLYNPN</sequence>
<dbReference type="EMBL" id="UGQU01000002">
    <property type="protein sequence ID" value="STZ63359.1"/>
    <property type="molecule type" value="Genomic_DNA"/>
</dbReference>
<dbReference type="PROSITE" id="PS51257">
    <property type="entry name" value="PROKAR_LIPOPROTEIN"/>
    <property type="match status" value="1"/>
</dbReference>
<dbReference type="RefSeq" id="WP_115007493.1">
    <property type="nucleotide sequence ID" value="NZ_UGQU01000002.1"/>
</dbReference>
<evidence type="ECO:0000313" key="1">
    <source>
        <dbReference type="EMBL" id="STZ63359.1"/>
    </source>
</evidence>
<protein>
    <recommendedName>
        <fullName evidence="3">Lipoprotein</fullName>
    </recommendedName>
</protein>
<dbReference type="AlphaFoldDB" id="A0A378TR65"/>
<organism evidence="1 2">
    <name type="scientific">Moraxella lacunata</name>
    <dbReference type="NCBI Taxonomy" id="477"/>
    <lineage>
        <taxon>Bacteria</taxon>
        <taxon>Pseudomonadati</taxon>
        <taxon>Pseudomonadota</taxon>
        <taxon>Gammaproteobacteria</taxon>
        <taxon>Moraxellales</taxon>
        <taxon>Moraxellaceae</taxon>
        <taxon>Moraxella</taxon>
    </lineage>
</organism>
<dbReference type="Proteomes" id="UP000254437">
    <property type="component" value="Unassembled WGS sequence"/>
</dbReference>
<reference evidence="1 2" key="1">
    <citation type="submission" date="2018-06" db="EMBL/GenBank/DDBJ databases">
        <authorList>
            <consortium name="Pathogen Informatics"/>
            <person name="Doyle S."/>
        </authorList>
    </citation>
    <scope>NUCLEOTIDE SEQUENCE [LARGE SCALE GENOMIC DNA]</scope>
    <source>
        <strain evidence="1 2">NCTC10359</strain>
    </source>
</reference>
<evidence type="ECO:0008006" key="3">
    <source>
        <dbReference type="Google" id="ProtNLM"/>
    </source>
</evidence>
<gene>
    <name evidence="1" type="ORF">NCTC10359_01784</name>
</gene>
<accession>A0A378TR65</accession>
<name>A0A378TR65_MORLA</name>
<proteinExistence type="predicted"/>
<evidence type="ECO:0000313" key="2">
    <source>
        <dbReference type="Proteomes" id="UP000254437"/>
    </source>
</evidence>